<organism evidence="1 2">
    <name type="scientific">Racocetra persica</name>
    <dbReference type="NCBI Taxonomy" id="160502"/>
    <lineage>
        <taxon>Eukaryota</taxon>
        <taxon>Fungi</taxon>
        <taxon>Fungi incertae sedis</taxon>
        <taxon>Mucoromycota</taxon>
        <taxon>Glomeromycotina</taxon>
        <taxon>Glomeromycetes</taxon>
        <taxon>Diversisporales</taxon>
        <taxon>Gigasporaceae</taxon>
        <taxon>Racocetra</taxon>
    </lineage>
</organism>
<dbReference type="Proteomes" id="UP000789920">
    <property type="component" value="Unassembled WGS sequence"/>
</dbReference>
<gene>
    <name evidence="1" type="ORF">RPERSI_LOCUS5538</name>
</gene>
<sequence>KTEELTISNSALFMAAATDNVLYDNVQDDFVVNDVLYNSQDEFDIITDFLYRIDQNKYKIAI</sequence>
<dbReference type="EMBL" id="CAJVQC010008319">
    <property type="protein sequence ID" value="CAG8591076.1"/>
    <property type="molecule type" value="Genomic_DNA"/>
</dbReference>
<reference evidence="1" key="1">
    <citation type="submission" date="2021-06" db="EMBL/GenBank/DDBJ databases">
        <authorList>
            <person name="Kallberg Y."/>
            <person name="Tangrot J."/>
            <person name="Rosling A."/>
        </authorList>
    </citation>
    <scope>NUCLEOTIDE SEQUENCE</scope>
    <source>
        <strain evidence="1">MA461A</strain>
    </source>
</reference>
<evidence type="ECO:0000313" key="1">
    <source>
        <dbReference type="EMBL" id="CAG8591076.1"/>
    </source>
</evidence>
<keyword evidence="2" id="KW-1185">Reference proteome</keyword>
<evidence type="ECO:0000313" key="2">
    <source>
        <dbReference type="Proteomes" id="UP000789920"/>
    </source>
</evidence>
<proteinExistence type="predicted"/>
<comment type="caution">
    <text evidence="1">The sequence shown here is derived from an EMBL/GenBank/DDBJ whole genome shotgun (WGS) entry which is preliminary data.</text>
</comment>
<feature type="non-terminal residue" evidence="1">
    <location>
        <position position="1"/>
    </location>
</feature>
<accession>A0ACA9MHC8</accession>
<name>A0ACA9MHC8_9GLOM</name>
<protein>
    <submittedName>
        <fullName evidence="1">2984_t:CDS:1</fullName>
    </submittedName>
</protein>